<feature type="domain" description="Barstar (barnase inhibitor)" evidence="2">
    <location>
        <begin position="9"/>
        <end position="99"/>
    </location>
</feature>
<evidence type="ECO:0000313" key="3">
    <source>
        <dbReference type="EMBL" id="QHB31046.1"/>
    </source>
</evidence>
<comment type="similarity">
    <text evidence="1">Belongs to the barstar family.</text>
</comment>
<keyword evidence="4" id="KW-1185">Reference proteome</keyword>
<accession>A0A857EU66</accession>
<dbReference type="Pfam" id="PF01337">
    <property type="entry name" value="Barstar"/>
    <property type="match status" value="1"/>
</dbReference>
<proteinExistence type="inferred from homology"/>
<dbReference type="EMBL" id="CP043727">
    <property type="protein sequence ID" value="QHB31046.1"/>
    <property type="molecule type" value="Genomic_DNA"/>
</dbReference>
<dbReference type="Gene3D" id="3.30.370.10">
    <property type="entry name" value="Barstar-like"/>
    <property type="match status" value="1"/>
</dbReference>
<dbReference type="InterPro" id="IPR000468">
    <property type="entry name" value="Barstar"/>
</dbReference>
<evidence type="ECO:0000313" key="4">
    <source>
        <dbReference type="Proteomes" id="UP000464402"/>
    </source>
</evidence>
<evidence type="ECO:0000256" key="1">
    <source>
        <dbReference type="ARBA" id="ARBA00006845"/>
    </source>
</evidence>
<sequence length="103" mass="11959">MRKDMAMTQLITIDGNEINSEHDFHFILSNLLDFGPYYGNNTDALWDMLSSGMGAGVILHWKNSNISRQRLGAVFDIIIYIFNKTKNKYQGKGEEREFDFFLE</sequence>
<dbReference type="SUPFAM" id="SSF52038">
    <property type="entry name" value="Barstar-related"/>
    <property type="match status" value="1"/>
</dbReference>
<dbReference type="KEGG" id="yca:F0T03_01735"/>
<dbReference type="AlphaFoldDB" id="A0A857EU66"/>
<reference evidence="4" key="1">
    <citation type="submission" date="2019-09" db="EMBL/GenBank/DDBJ databases">
        <title>Yersinia canariae sp. nov., isolated from a human yersiniosis case.</title>
        <authorList>
            <person name="Nguyen S.V."/>
            <person name="Greig D."/>
            <person name="Hurley D."/>
            <person name="Cao Y."/>
            <person name="McCabe E."/>
            <person name="Mitchell M."/>
            <person name="Jenkins C."/>
            <person name="Fanning S."/>
        </authorList>
    </citation>
    <scope>NUCLEOTIDE SEQUENCE [LARGE SCALE GENOMIC DNA]</scope>
    <source>
        <strain evidence="4">NCTC 14382</strain>
    </source>
</reference>
<evidence type="ECO:0000259" key="2">
    <source>
        <dbReference type="Pfam" id="PF01337"/>
    </source>
</evidence>
<dbReference type="Proteomes" id="UP000464402">
    <property type="component" value="Chromosome"/>
</dbReference>
<name>A0A857EU66_9GAMM</name>
<dbReference type="InterPro" id="IPR035905">
    <property type="entry name" value="Barstar-like_sf"/>
</dbReference>
<gene>
    <name evidence="3" type="ORF">F0T03_01735</name>
</gene>
<protein>
    <submittedName>
        <fullName evidence="3">Barnase inhibitor</fullName>
    </submittedName>
</protein>
<organism evidence="3 4">
    <name type="scientific">Yersinia canariae</name>
    <dbReference type="NCBI Taxonomy" id="2607663"/>
    <lineage>
        <taxon>Bacteria</taxon>
        <taxon>Pseudomonadati</taxon>
        <taxon>Pseudomonadota</taxon>
        <taxon>Gammaproteobacteria</taxon>
        <taxon>Enterobacterales</taxon>
        <taxon>Yersiniaceae</taxon>
        <taxon>Yersinia</taxon>
    </lineage>
</organism>